<gene>
    <name evidence="1" type="ORF">COR51_15555</name>
</gene>
<name>A0ABX5DBM9_9VIBR</name>
<keyword evidence="2" id="KW-1185">Reference proteome</keyword>
<sequence length="248" mass="28827">MKSIHFWNGNKSAYRQQYELDMLKLLINVTEDNYGTVNIMEDTIDYPDARDEGAVLENGSHLLVTVKGNAKFSGKQFIELPFSITKQLLGQRILFAKTTNLDKFACNNQIKNMTVGVPETWVDAELFRQNGYQVAERGNFDDIFHRLANDEFDFIGFGANEAEEIFQNRVANHYPIQMVDDVMLQYPFPLVFYINADFPELAERLQQGLDIILDNGKFESLYQHYFQQTEQTLALKKRRCLFLHNPFL</sequence>
<proteinExistence type="predicted"/>
<accession>A0ABX5DBM9</accession>
<protein>
    <recommendedName>
        <fullName evidence="3">ABC transporter substrate-binding protein</fullName>
    </recommendedName>
</protein>
<dbReference type="Gene3D" id="3.40.190.10">
    <property type="entry name" value="Periplasmic binding protein-like II"/>
    <property type="match status" value="2"/>
</dbReference>
<organism evidence="1 2">
    <name type="scientific">Vibrio mediterranei</name>
    <dbReference type="NCBI Taxonomy" id="689"/>
    <lineage>
        <taxon>Bacteria</taxon>
        <taxon>Pseudomonadati</taxon>
        <taxon>Pseudomonadota</taxon>
        <taxon>Gammaproteobacteria</taxon>
        <taxon>Vibrionales</taxon>
        <taxon>Vibrionaceae</taxon>
        <taxon>Vibrio</taxon>
    </lineage>
</organism>
<evidence type="ECO:0000313" key="1">
    <source>
        <dbReference type="EMBL" id="PRQ66633.1"/>
    </source>
</evidence>
<evidence type="ECO:0008006" key="3">
    <source>
        <dbReference type="Google" id="ProtNLM"/>
    </source>
</evidence>
<evidence type="ECO:0000313" key="2">
    <source>
        <dbReference type="Proteomes" id="UP000238163"/>
    </source>
</evidence>
<dbReference type="Proteomes" id="UP000238163">
    <property type="component" value="Unassembled WGS sequence"/>
</dbReference>
<reference evidence="1 2" key="1">
    <citation type="submission" date="2017-09" db="EMBL/GenBank/DDBJ databases">
        <authorList>
            <person name="Girard L."/>
            <person name="Lami R."/>
            <person name="Suzuki M."/>
            <person name="Baudart J."/>
        </authorList>
    </citation>
    <scope>NUCLEOTIDE SEQUENCE [LARGE SCALE GENOMIC DNA]</scope>
    <source>
        <strain evidence="1 2">17LN0615E</strain>
    </source>
</reference>
<dbReference type="EMBL" id="NWTN01000010">
    <property type="protein sequence ID" value="PRQ66633.1"/>
    <property type="molecule type" value="Genomic_DNA"/>
</dbReference>
<dbReference type="SUPFAM" id="SSF53850">
    <property type="entry name" value="Periplasmic binding protein-like II"/>
    <property type="match status" value="1"/>
</dbReference>
<reference evidence="1 2" key="2">
    <citation type="submission" date="2018-03" db="EMBL/GenBank/DDBJ databases">
        <title>Genetic Diversity and Phenotypic Plasticity of AHL Mediated Quorum Sensing in Environmental Strains of Vibrio mediterranei.</title>
        <authorList>
            <person name="Lantoine F."/>
            <person name="Vouve F."/>
        </authorList>
    </citation>
    <scope>NUCLEOTIDE SEQUENCE [LARGE SCALE GENOMIC DNA]</scope>
    <source>
        <strain evidence="1 2">17LN0615E</strain>
    </source>
</reference>
<comment type="caution">
    <text evidence="1">The sequence shown here is derived from an EMBL/GenBank/DDBJ whole genome shotgun (WGS) entry which is preliminary data.</text>
</comment>